<dbReference type="NCBIfam" id="TIGR01499">
    <property type="entry name" value="folC"/>
    <property type="match status" value="1"/>
</dbReference>
<keyword evidence="6" id="KW-0460">Magnesium</keyword>
<dbReference type="GO" id="GO:0004326">
    <property type="term" value="F:tetrahydrofolylpolyglutamate synthase activity"/>
    <property type="evidence" value="ECO:0007669"/>
    <property type="project" value="InterPro"/>
</dbReference>
<keyword evidence="3" id="KW-0479">Metal-binding</keyword>
<accession>A0A061HIR5</accession>
<dbReference type="SUPFAM" id="SSF53244">
    <property type="entry name" value="MurD-like peptide ligases, peptide-binding domain"/>
    <property type="match status" value="1"/>
</dbReference>
<organism evidence="10">
    <name type="scientific">Blumeria graminis f. sp. tritici 96224</name>
    <dbReference type="NCBI Taxonomy" id="1268274"/>
    <lineage>
        <taxon>Eukaryota</taxon>
        <taxon>Fungi</taxon>
        <taxon>Dikarya</taxon>
        <taxon>Ascomycota</taxon>
        <taxon>Pezizomycotina</taxon>
        <taxon>Leotiomycetes</taxon>
        <taxon>Erysiphales</taxon>
        <taxon>Erysiphaceae</taxon>
        <taxon>Blumeria</taxon>
    </lineage>
</organism>
<name>A0A061HIR5_BLUGR</name>
<dbReference type="PANTHER" id="PTHR11136">
    <property type="entry name" value="FOLYLPOLYGLUTAMATE SYNTHASE-RELATED"/>
    <property type="match status" value="1"/>
</dbReference>
<dbReference type="PIRSF" id="PIRSF001563">
    <property type="entry name" value="Folylpolyglu_synth"/>
    <property type="match status" value="1"/>
</dbReference>
<evidence type="ECO:0000256" key="5">
    <source>
        <dbReference type="ARBA" id="ARBA00022840"/>
    </source>
</evidence>
<dbReference type="GO" id="GO:0005829">
    <property type="term" value="C:cytosol"/>
    <property type="evidence" value="ECO:0007669"/>
    <property type="project" value="TreeGrafter"/>
</dbReference>
<reference evidence="9" key="2">
    <citation type="submission" date="2013-01" db="EMBL/GenBank/DDBJ databases">
        <title>The wheat powdery mildew genome reveals unique evolution of an obligate biotroph.</title>
        <authorList>
            <person name="Oberhaensli S."/>
            <person name="Wicker T."/>
            <person name="Keller B."/>
        </authorList>
    </citation>
    <scope>NUCLEOTIDE SEQUENCE</scope>
    <source>
        <strain evidence="9">96224</strain>
    </source>
</reference>
<keyword evidence="4 7" id="KW-0547">Nucleotide-binding</keyword>
<protein>
    <recommendedName>
        <fullName evidence="7">Dihydrofolate synthetase</fullName>
        <ecNumber evidence="7">6.3.2.12</ecNumber>
    </recommendedName>
</protein>
<reference evidence="10" key="3">
    <citation type="submission" date="2018-07" db="EMBL/GenBank/DDBJ databases">
        <authorList>
            <person name="Quirk P.G."/>
            <person name="Krulwich T.A."/>
        </authorList>
    </citation>
    <scope>NUCLEOTIDE SEQUENCE</scope>
    <source>
        <strain evidence="10">96224</strain>
    </source>
</reference>
<dbReference type="PANTHER" id="PTHR11136:SF0">
    <property type="entry name" value="DIHYDROFOLATE SYNTHETASE-RELATED"/>
    <property type="match status" value="1"/>
</dbReference>
<evidence type="ECO:0000313" key="9">
    <source>
        <dbReference type="EMBL" id="EPQ65592.1"/>
    </source>
</evidence>
<dbReference type="InterPro" id="IPR036615">
    <property type="entry name" value="Mur_ligase_C_dom_sf"/>
</dbReference>
<reference evidence="11" key="1">
    <citation type="journal article" date="2013" name="Nat. Genet.">
        <title>The wheat powdery mildew genome shows the unique evolution of an obligate biotroph.</title>
        <authorList>
            <person name="Wicker T."/>
            <person name="Oberhaensli S."/>
            <person name="Parlange F."/>
            <person name="Buchmann J.P."/>
            <person name="Shatalina M."/>
            <person name="Roffler S."/>
            <person name="Ben-David R."/>
            <person name="Dolezel J."/>
            <person name="Simkova H."/>
            <person name="Schulze-Lefert P."/>
            <person name="Spanu P.D."/>
            <person name="Bruggmann R."/>
            <person name="Amselem J."/>
            <person name="Quesneville H."/>
            <person name="Ver Loren van Themaat E."/>
            <person name="Paape T."/>
            <person name="Shimizu K.K."/>
            <person name="Keller B."/>
        </authorList>
    </citation>
    <scope>NUCLEOTIDE SEQUENCE [LARGE SCALE GENOMIC DNA]</scope>
    <source>
        <strain evidence="11">96224</strain>
    </source>
</reference>
<dbReference type="SUPFAM" id="SSF53623">
    <property type="entry name" value="MurD-like peptide ligases, catalytic domain"/>
    <property type="match status" value="1"/>
</dbReference>
<dbReference type="UniPathway" id="UPA00850"/>
<evidence type="ECO:0000256" key="7">
    <source>
        <dbReference type="PIRNR" id="PIRNR001563"/>
    </source>
</evidence>
<dbReference type="GO" id="GO:0005739">
    <property type="term" value="C:mitochondrion"/>
    <property type="evidence" value="ECO:0007669"/>
    <property type="project" value="TreeGrafter"/>
</dbReference>
<dbReference type="EMBL" id="KE375022">
    <property type="protein sequence ID" value="EPQ65592.1"/>
    <property type="molecule type" value="Genomic_DNA"/>
</dbReference>
<dbReference type="Pfam" id="PF08245">
    <property type="entry name" value="Mur_ligase_M"/>
    <property type="match status" value="1"/>
</dbReference>
<dbReference type="GO" id="GO:0046872">
    <property type="term" value="F:metal ion binding"/>
    <property type="evidence" value="ECO:0007669"/>
    <property type="project" value="UniProtKB-KW"/>
</dbReference>
<dbReference type="OrthoDB" id="5212574at2759"/>
<dbReference type="GO" id="GO:0008841">
    <property type="term" value="F:dihydrofolate synthase activity"/>
    <property type="evidence" value="ECO:0007669"/>
    <property type="project" value="UniProtKB-EC"/>
</dbReference>
<feature type="domain" description="Mur ligase central" evidence="8">
    <location>
        <begin position="25"/>
        <end position="216"/>
    </location>
</feature>
<comment type="catalytic activity">
    <reaction evidence="7">
        <text>7,8-dihydropteroate + L-glutamate + ATP = 7,8-dihydrofolate + ADP + phosphate + H(+)</text>
        <dbReference type="Rhea" id="RHEA:23584"/>
        <dbReference type="ChEBI" id="CHEBI:15378"/>
        <dbReference type="ChEBI" id="CHEBI:17839"/>
        <dbReference type="ChEBI" id="CHEBI:29985"/>
        <dbReference type="ChEBI" id="CHEBI:30616"/>
        <dbReference type="ChEBI" id="CHEBI:43474"/>
        <dbReference type="ChEBI" id="CHEBI:57451"/>
        <dbReference type="ChEBI" id="CHEBI:456216"/>
        <dbReference type="EC" id="6.3.2.12"/>
    </reaction>
</comment>
<comment type="similarity">
    <text evidence="1 7">Belongs to the folylpolyglutamate synthase family.</text>
</comment>
<evidence type="ECO:0000256" key="3">
    <source>
        <dbReference type="ARBA" id="ARBA00022723"/>
    </source>
</evidence>
<sequence>MIDLGLVRTSKLIRQTPQTWKAIHVAGTNGKGSICAYLSAMFTACGIRCGRFSSPHLMDRWDGISIEGYPVRKSVFIDCEKVIVHRCKIEDIKATEFEILTATAFEAFAREKIEMGIIEVGLGGRLDSTNTLKNKEVTIISKIGLDHQSILGNTIEEIALEKAGIMKANVPCVIDRTNETSVRKVIEDYAKKIGTQVIPSSTDATFFQDLPTQNFEPHQVENLACAYTAFLIAYKNAESPLHRLLPAVLSMQNPGRLQLLDIKSIAGREEKVLLDGAHNIQSAKVLSSYVEKNLRRPNCNVTWVVAASHGKDLEAMMGTMLKPGDDLVAVKFHPVDRMPWVRSMEPEDILSVAHSLGINSASTKPDLLSGLRCAAHKANGAPMVIAGSLYLVSDVLKLLRDEARTSRFIDVKDSF</sequence>
<gene>
    <name evidence="9" type="ORF">BGT96224_1193</name>
    <name evidence="10" type="ORF">BGT96224V2_LOCUS2593</name>
</gene>
<keyword evidence="5 7" id="KW-0067">ATP-binding</keyword>
<evidence type="ECO:0000259" key="8">
    <source>
        <dbReference type="Pfam" id="PF08245"/>
    </source>
</evidence>
<keyword evidence="7" id="KW-0554">One-carbon metabolism</keyword>
<dbReference type="EMBL" id="UIGY01000049">
    <property type="protein sequence ID" value="SUZ09443.1"/>
    <property type="molecule type" value="Genomic_DNA"/>
</dbReference>
<evidence type="ECO:0000256" key="4">
    <source>
        <dbReference type="ARBA" id="ARBA00022741"/>
    </source>
</evidence>
<proteinExistence type="inferred from homology"/>
<evidence type="ECO:0000313" key="10">
    <source>
        <dbReference type="EMBL" id="SUZ09443.1"/>
    </source>
</evidence>
<dbReference type="AlphaFoldDB" id="A0A061HIR5"/>
<dbReference type="InterPro" id="IPR001645">
    <property type="entry name" value="Folylpolyglutamate_synth"/>
</dbReference>
<evidence type="ECO:0000313" key="11">
    <source>
        <dbReference type="Proteomes" id="UP000053110"/>
    </source>
</evidence>
<evidence type="ECO:0000256" key="2">
    <source>
        <dbReference type="ARBA" id="ARBA00022598"/>
    </source>
</evidence>
<evidence type="ECO:0000256" key="1">
    <source>
        <dbReference type="ARBA" id="ARBA00008276"/>
    </source>
</evidence>
<dbReference type="EC" id="6.3.2.12" evidence="7"/>
<dbReference type="Gene3D" id="3.90.190.20">
    <property type="entry name" value="Mur ligase, C-terminal domain"/>
    <property type="match status" value="1"/>
</dbReference>
<dbReference type="Gene3D" id="3.40.1190.10">
    <property type="entry name" value="Mur-like, catalytic domain"/>
    <property type="match status" value="1"/>
</dbReference>
<dbReference type="Proteomes" id="UP000053110">
    <property type="component" value="Unassembled WGS sequence"/>
</dbReference>
<dbReference type="HOGENOM" id="CLU_015869_1_1_1"/>
<dbReference type="InterPro" id="IPR036565">
    <property type="entry name" value="Mur-like_cat_sf"/>
</dbReference>
<evidence type="ECO:0000256" key="6">
    <source>
        <dbReference type="ARBA" id="ARBA00022842"/>
    </source>
</evidence>
<dbReference type="GO" id="GO:0006730">
    <property type="term" value="P:one-carbon metabolic process"/>
    <property type="evidence" value="ECO:0007669"/>
    <property type="project" value="UniProtKB-KW"/>
</dbReference>
<comment type="pathway">
    <text evidence="7">Cofactor biosynthesis; tetrahydrofolylpolyglutamate biosynthesis.</text>
</comment>
<dbReference type="InterPro" id="IPR013221">
    <property type="entry name" value="Mur_ligase_cen"/>
</dbReference>
<keyword evidence="2 7" id="KW-0436">Ligase</keyword>
<dbReference type="GO" id="GO:0005524">
    <property type="term" value="F:ATP binding"/>
    <property type="evidence" value="ECO:0007669"/>
    <property type="project" value="UniProtKB-KW"/>
</dbReference>